<reference evidence="18 19" key="1">
    <citation type="submission" date="2018-03" db="EMBL/GenBank/DDBJ databases">
        <title>Bacillus urumqiensis sp. nov., a moderately haloalkaliphilic bacterium isolated from a salt lake.</title>
        <authorList>
            <person name="Zhao B."/>
            <person name="Liao Z."/>
        </authorList>
    </citation>
    <scope>NUCLEOTIDE SEQUENCE [LARGE SCALE GENOMIC DNA]</scope>
    <source>
        <strain evidence="18 19">BZ-SZ-XJ18</strain>
    </source>
</reference>
<accession>A0A2P6MKG2</accession>
<keyword evidence="19" id="KW-1185">Reference proteome</keyword>
<evidence type="ECO:0000256" key="3">
    <source>
        <dbReference type="ARBA" id="ARBA00012374"/>
    </source>
</evidence>
<keyword evidence="5 17" id="KW-1003">Cell membrane</keyword>
<evidence type="ECO:0000256" key="2">
    <source>
        <dbReference type="ARBA" id="ARBA00010621"/>
    </source>
</evidence>
<evidence type="ECO:0000256" key="6">
    <source>
        <dbReference type="ARBA" id="ARBA00022692"/>
    </source>
</evidence>
<dbReference type="EC" id="3.6.1.27" evidence="3 17"/>
<name>A0A2P6MKG2_ALKUR</name>
<dbReference type="PANTHER" id="PTHR30622:SF2">
    <property type="entry name" value="UNDECAPRENYL-DIPHOSPHATASE"/>
    <property type="match status" value="1"/>
</dbReference>
<keyword evidence="6 17" id="KW-0812">Transmembrane</keyword>
<dbReference type="GO" id="GO:0008360">
    <property type="term" value="P:regulation of cell shape"/>
    <property type="evidence" value="ECO:0007669"/>
    <property type="project" value="UniProtKB-KW"/>
</dbReference>
<protein>
    <recommendedName>
        <fullName evidence="4 17">Undecaprenyl-diphosphatase</fullName>
        <ecNumber evidence="3 17">3.6.1.27</ecNumber>
    </recommendedName>
    <alternativeName>
        <fullName evidence="15 17">Bacitracin resistance protein</fullName>
    </alternativeName>
    <alternativeName>
        <fullName evidence="14 17">Undecaprenyl pyrophosphate phosphatase</fullName>
    </alternativeName>
</protein>
<dbReference type="GO" id="GO:0009252">
    <property type="term" value="P:peptidoglycan biosynthetic process"/>
    <property type="evidence" value="ECO:0007669"/>
    <property type="project" value="UniProtKB-KW"/>
</dbReference>
<keyword evidence="9 17" id="KW-0573">Peptidoglycan synthesis</keyword>
<dbReference type="Proteomes" id="UP000243650">
    <property type="component" value="Unassembled WGS sequence"/>
</dbReference>
<dbReference type="GO" id="GO:0005886">
    <property type="term" value="C:plasma membrane"/>
    <property type="evidence" value="ECO:0007669"/>
    <property type="project" value="UniProtKB-SubCell"/>
</dbReference>
<feature type="transmembrane region" description="Helical" evidence="17">
    <location>
        <begin position="117"/>
        <end position="136"/>
    </location>
</feature>
<evidence type="ECO:0000256" key="12">
    <source>
        <dbReference type="ARBA" id="ARBA00023251"/>
    </source>
</evidence>
<gene>
    <name evidence="17 18" type="primary">uppP</name>
    <name evidence="18" type="ORF">C6I21_02185</name>
</gene>
<dbReference type="AlphaFoldDB" id="A0A2P6MKG2"/>
<dbReference type="GO" id="GO:0046677">
    <property type="term" value="P:response to antibiotic"/>
    <property type="evidence" value="ECO:0007669"/>
    <property type="project" value="UniProtKB-UniRule"/>
</dbReference>
<comment type="similarity">
    <text evidence="2 17">Belongs to the UppP family.</text>
</comment>
<dbReference type="GO" id="GO:0050380">
    <property type="term" value="F:undecaprenyl-diphosphatase activity"/>
    <property type="evidence" value="ECO:0007669"/>
    <property type="project" value="UniProtKB-UniRule"/>
</dbReference>
<evidence type="ECO:0000256" key="8">
    <source>
        <dbReference type="ARBA" id="ARBA00022960"/>
    </source>
</evidence>
<keyword evidence="12 17" id="KW-0046">Antibiotic resistance</keyword>
<evidence type="ECO:0000256" key="9">
    <source>
        <dbReference type="ARBA" id="ARBA00022984"/>
    </source>
</evidence>
<comment type="catalytic activity">
    <reaction evidence="16 17">
        <text>di-trans,octa-cis-undecaprenyl diphosphate + H2O = di-trans,octa-cis-undecaprenyl phosphate + phosphate + H(+)</text>
        <dbReference type="Rhea" id="RHEA:28094"/>
        <dbReference type="ChEBI" id="CHEBI:15377"/>
        <dbReference type="ChEBI" id="CHEBI:15378"/>
        <dbReference type="ChEBI" id="CHEBI:43474"/>
        <dbReference type="ChEBI" id="CHEBI:58405"/>
        <dbReference type="ChEBI" id="CHEBI:60392"/>
        <dbReference type="EC" id="3.6.1.27"/>
    </reaction>
</comment>
<evidence type="ECO:0000256" key="17">
    <source>
        <dbReference type="HAMAP-Rule" id="MF_01006"/>
    </source>
</evidence>
<dbReference type="Pfam" id="PF02673">
    <property type="entry name" value="BacA"/>
    <property type="match status" value="1"/>
</dbReference>
<evidence type="ECO:0000256" key="11">
    <source>
        <dbReference type="ARBA" id="ARBA00023136"/>
    </source>
</evidence>
<evidence type="ECO:0000256" key="1">
    <source>
        <dbReference type="ARBA" id="ARBA00004651"/>
    </source>
</evidence>
<evidence type="ECO:0000256" key="7">
    <source>
        <dbReference type="ARBA" id="ARBA00022801"/>
    </source>
</evidence>
<proteinExistence type="inferred from homology"/>
<dbReference type="HAMAP" id="MF_01006">
    <property type="entry name" value="Undec_diphosphatase"/>
    <property type="match status" value="1"/>
</dbReference>
<evidence type="ECO:0000256" key="5">
    <source>
        <dbReference type="ARBA" id="ARBA00022475"/>
    </source>
</evidence>
<keyword evidence="7 17" id="KW-0378">Hydrolase</keyword>
<evidence type="ECO:0000256" key="10">
    <source>
        <dbReference type="ARBA" id="ARBA00022989"/>
    </source>
</evidence>
<dbReference type="NCBIfam" id="TIGR00753">
    <property type="entry name" value="undec_PP_bacA"/>
    <property type="match status" value="1"/>
</dbReference>
<comment type="miscellaneous">
    <text evidence="17">Bacitracin is thought to be involved in the inhibition of peptidoglycan synthesis by sequestering undecaprenyl diphosphate, thereby reducing the pool of lipid carrier available.</text>
</comment>
<keyword evidence="8 17" id="KW-0133">Cell shape</keyword>
<comment type="function">
    <text evidence="17">Catalyzes the dephosphorylation of undecaprenyl diphosphate (UPP). Confers resistance to bacitracin.</text>
</comment>
<dbReference type="GO" id="GO:0071555">
    <property type="term" value="P:cell wall organization"/>
    <property type="evidence" value="ECO:0007669"/>
    <property type="project" value="UniProtKB-KW"/>
</dbReference>
<keyword evidence="11 17" id="KW-0472">Membrane</keyword>
<feature type="transmembrane region" description="Helical" evidence="17">
    <location>
        <begin position="148"/>
        <end position="167"/>
    </location>
</feature>
<dbReference type="OrthoDB" id="9808289at2"/>
<evidence type="ECO:0000313" key="19">
    <source>
        <dbReference type="Proteomes" id="UP000243650"/>
    </source>
</evidence>
<organism evidence="18 19">
    <name type="scientific">Alkalicoccus urumqiensis</name>
    <name type="common">Bacillus urumqiensis</name>
    <dbReference type="NCBI Taxonomy" id="1548213"/>
    <lineage>
        <taxon>Bacteria</taxon>
        <taxon>Bacillati</taxon>
        <taxon>Bacillota</taxon>
        <taxon>Bacilli</taxon>
        <taxon>Bacillales</taxon>
        <taxon>Bacillaceae</taxon>
        <taxon>Alkalicoccus</taxon>
    </lineage>
</organism>
<evidence type="ECO:0000256" key="13">
    <source>
        <dbReference type="ARBA" id="ARBA00023316"/>
    </source>
</evidence>
<evidence type="ECO:0000256" key="16">
    <source>
        <dbReference type="ARBA" id="ARBA00047594"/>
    </source>
</evidence>
<feature type="transmembrane region" description="Helical" evidence="17">
    <location>
        <begin position="250"/>
        <end position="268"/>
    </location>
</feature>
<dbReference type="RefSeq" id="WP_105957794.1">
    <property type="nucleotide sequence ID" value="NZ_PVNS01000002.1"/>
</dbReference>
<evidence type="ECO:0000256" key="4">
    <source>
        <dbReference type="ARBA" id="ARBA00021581"/>
    </source>
</evidence>
<feature type="transmembrane region" description="Helical" evidence="17">
    <location>
        <begin position="45"/>
        <end position="64"/>
    </location>
</feature>
<feature type="transmembrane region" description="Helical" evidence="17">
    <location>
        <begin position="223"/>
        <end position="244"/>
    </location>
</feature>
<evidence type="ECO:0000256" key="15">
    <source>
        <dbReference type="ARBA" id="ARBA00032932"/>
    </source>
</evidence>
<keyword evidence="13 17" id="KW-0961">Cell wall biogenesis/degradation</keyword>
<keyword evidence="10 17" id="KW-1133">Transmembrane helix</keyword>
<dbReference type="EMBL" id="PVNS01000002">
    <property type="protein sequence ID" value="PRO66758.1"/>
    <property type="molecule type" value="Genomic_DNA"/>
</dbReference>
<feature type="transmembrane region" description="Helical" evidence="17">
    <location>
        <begin position="187"/>
        <end position="211"/>
    </location>
</feature>
<comment type="caution">
    <text evidence="18">The sequence shown here is derived from an EMBL/GenBank/DDBJ whole genome shotgun (WGS) entry which is preliminary data.</text>
</comment>
<dbReference type="InterPro" id="IPR003824">
    <property type="entry name" value="UppP"/>
</dbReference>
<feature type="transmembrane region" description="Helical" evidence="17">
    <location>
        <begin position="7"/>
        <end position="33"/>
    </location>
</feature>
<dbReference type="PANTHER" id="PTHR30622">
    <property type="entry name" value="UNDECAPRENYL-DIPHOSPHATASE"/>
    <property type="match status" value="1"/>
</dbReference>
<comment type="subcellular location">
    <subcellularLocation>
        <location evidence="1 17">Cell membrane</location>
        <topology evidence="1 17">Multi-pass membrane protein</topology>
    </subcellularLocation>
</comment>
<sequence>MTWIEALIFGVVQGITEFLPISSTAHIVIVQLMFGYSFPGLSFEIFLHLASVLAVLLYFWKDMWEVLQGFFRYIAHRDNKDRTKFFFGVYILTATVITGGLGAVLSDTIGEGLKSPYVIGSALILTGFALVFIERFHRTGRKQEKDMTFLDAVIVGLGQTLAVFPGISRSGATLVVGLLRGLDKDTAVRYSFLLAIPVILGSTVLGVSDFTMEMVTYVTVPNLILSFVVTFIFSMLGIIWLIDFLKKSKLIYFAIYCFAAGILVMIFIDPSVVVEV</sequence>
<feature type="transmembrane region" description="Helical" evidence="17">
    <location>
        <begin position="85"/>
        <end position="105"/>
    </location>
</feature>
<evidence type="ECO:0000256" key="14">
    <source>
        <dbReference type="ARBA" id="ARBA00032707"/>
    </source>
</evidence>
<evidence type="ECO:0000313" key="18">
    <source>
        <dbReference type="EMBL" id="PRO66758.1"/>
    </source>
</evidence>